<reference evidence="9 10" key="1">
    <citation type="submission" date="2019-11" db="EMBL/GenBank/DDBJ databases">
        <title>Genome sequences of 17 halophilic strains isolated from different environments.</title>
        <authorList>
            <person name="Furrow R.E."/>
        </authorList>
    </citation>
    <scope>NUCLEOTIDE SEQUENCE [LARGE SCALE GENOMIC DNA]</scope>
    <source>
        <strain evidence="9 10">22506_14_FS</strain>
    </source>
</reference>
<evidence type="ECO:0000256" key="2">
    <source>
        <dbReference type="ARBA" id="ARBA00006683"/>
    </source>
</evidence>
<evidence type="ECO:0000313" key="9">
    <source>
        <dbReference type="EMBL" id="MYL62214.1"/>
    </source>
</evidence>
<keyword evidence="6 7" id="KW-0472">Membrane</keyword>
<sequence length="246" mass="27305">MERKMDLKQFIAVLRRRLLSIIITTFVVLAIAVFASIYVIKPTYQATEYILIGTFSDEDAVVNSQKIDRLLASSIDFIESPIVIDTVKSKYGFKDEDIEDNVSVQNSRNSQIVNVVARNSDPNKSQELAHAIAATSIDKMEELLKVDQLELLSNKGGETTLTRVDNPIVNMIIGLAVGLFMGIGLAMLREHFDDTISNKEEIEAILDTRILGEVEVVKPKLEKQLMKEKQAIGVNIGQGKGGELRA</sequence>
<feature type="transmembrane region" description="Helical" evidence="7">
    <location>
        <begin position="21"/>
        <end position="40"/>
    </location>
</feature>
<keyword evidence="4 7" id="KW-0812">Transmembrane</keyword>
<dbReference type="AlphaFoldDB" id="A0A845ER22"/>
<evidence type="ECO:0000256" key="6">
    <source>
        <dbReference type="ARBA" id="ARBA00023136"/>
    </source>
</evidence>
<comment type="similarity">
    <text evidence="2">Belongs to the CpsC/CapA family.</text>
</comment>
<protein>
    <recommendedName>
        <fullName evidence="8">Polysaccharide chain length determinant N-terminal domain-containing protein</fullName>
    </recommendedName>
</protein>
<organism evidence="9 10">
    <name type="scientific">Guptibacillus hwajinpoensis</name>
    <dbReference type="NCBI Taxonomy" id="208199"/>
    <lineage>
        <taxon>Bacteria</taxon>
        <taxon>Bacillati</taxon>
        <taxon>Bacillota</taxon>
        <taxon>Bacilli</taxon>
        <taxon>Bacillales</taxon>
        <taxon>Guptibacillaceae</taxon>
        <taxon>Guptibacillus</taxon>
    </lineage>
</organism>
<feature type="transmembrane region" description="Helical" evidence="7">
    <location>
        <begin position="168"/>
        <end position="188"/>
    </location>
</feature>
<evidence type="ECO:0000256" key="1">
    <source>
        <dbReference type="ARBA" id="ARBA00004651"/>
    </source>
</evidence>
<dbReference type="GO" id="GO:0005886">
    <property type="term" value="C:plasma membrane"/>
    <property type="evidence" value="ECO:0007669"/>
    <property type="project" value="UniProtKB-SubCell"/>
</dbReference>
<evidence type="ECO:0000256" key="5">
    <source>
        <dbReference type="ARBA" id="ARBA00022989"/>
    </source>
</evidence>
<evidence type="ECO:0000256" key="3">
    <source>
        <dbReference type="ARBA" id="ARBA00022475"/>
    </source>
</evidence>
<evidence type="ECO:0000256" key="7">
    <source>
        <dbReference type="SAM" id="Phobius"/>
    </source>
</evidence>
<dbReference type="PANTHER" id="PTHR32309">
    <property type="entry name" value="TYROSINE-PROTEIN KINASE"/>
    <property type="match status" value="1"/>
</dbReference>
<dbReference type="PANTHER" id="PTHR32309:SF13">
    <property type="entry name" value="FERRIC ENTEROBACTIN TRANSPORT PROTEIN FEPE"/>
    <property type="match status" value="1"/>
</dbReference>
<keyword evidence="5 7" id="KW-1133">Transmembrane helix</keyword>
<comment type="caution">
    <text evidence="9">The sequence shown here is derived from an EMBL/GenBank/DDBJ whole genome shotgun (WGS) entry which is preliminary data.</text>
</comment>
<accession>A0A845ER22</accession>
<dbReference type="Pfam" id="PF02706">
    <property type="entry name" value="Wzz"/>
    <property type="match status" value="1"/>
</dbReference>
<feature type="domain" description="Polysaccharide chain length determinant N-terminal" evidence="8">
    <location>
        <begin position="4"/>
        <end position="87"/>
    </location>
</feature>
<dbReference type="InterPro" id="IPR050445">
    <property type="entry name" value="Bact_polysacc_biosynth/exp"/>
</dbReference>
<keyword evidence="3" id="KW-1003">Cell membrane</keyword>
<evidence type="ECO:0000256" key="4">
    <source>
        <dbReference type="ARBA" id="ARBA00022692"/>
    </source>
</evidence>
<dbReference type="RefSeq" id="WP_160918083.1">
    <property type="nucleotide sequence ID" value="NZ_WMEY01000001.1"/>
</dbReference>
<evidence type="ECO:0000259" key="8">
    <source>
        <dbReference type="Pfam" id="PF02706"/>
    </source>
</evidence>
<gene>
    <name evidence="9" type="ORF">GLW07_02470</name>
</gene>
<name>A0A845ER22_9BACL</name>
<dbReference type="EMBL" id="WMEY01000001">
    <property type="protein sequence ID" value="MYL62214.1"/>
    <property type="molecule type" value="Genomic_DNA"/>
</dbReference>
<evidence type="ECO:0000313" key="10">
    <source>
        <dbReference type="Proteomes" id="UP000447833"/>
    </source>
</evidence>
<dbReference type="GO" id="GO:0004713">
    <property type="term" value="F:protein tyrosine kinase activity"/>
    <property type="evidence" value="ECO:0007669"/>
    <property type="project" value="TreeGrafter"/>
</dbReference>
<dbReference type="Proteomes" id="UP000447833">
    <property type="component" value="Unassembled WGS sequence"/>
</dbReference>
<proteinExistence type="inferred from homology"/>
<comment type="subcellular location">
    <subcellularLocation>
        <location evidence="1">Cell membrane</location>
        <topology evidence="1">Multi-pass membrane protein</topology>
    </subcellularLocation>
</comment>
<dbReference type="InterPro" id="IPR003856">
    <property type="entry name" value="LPS_length_determ_N"/>
</dbReference>